<dbReference type="PANTHER" id="PTHR47356">
    <property type="entry name" value="FAD-DEPENDENT MONOOXYGENASE ASQG-RELATED"/>
    <property type="match status" value="1"/>
</dbReference>
<accession>A0A9P6Q3F0</accession>
<evidence type="ECO:0000256" key="3">
    <source>
        <dbReference type="ARBA" id="ARBA00022827"/>
    </source>
</evidence>
<keyword evidence="2" id="KW-0285">Flavoprotein</keyword>
<dbReference type="Gene3D" id="3.50.50.60">
    <property type="entry name" value="FAD/NAD(P)-binding domain"/>
    <property type="match status" value="1"/>
</dbReference>
<reference evidence="7" key="1">
    <citation type="journal article" date="2020" name="Fungal Divers.">
        <title>Resolving the Mortierellaceae phylogeny through synthesis of multi-gene phylogenetics and phylogenomics.</title>
        <authorList>
            <person name="Vandepol N."/>
            <person name="Liber J."/>
            <person name="Desiro A."/>
            <person name="Na H."/>
            <person name="Kennedy M."/>
            <person name="Barry K."/>
            <person name="Grigoriev I.V."/>
            <person name="Miller A.N."/>
            <person name="O'Donnell K."/>
            <person name="Stajich J.E."/>
            <person name="Bonito G."/>
        </authorList>
    </citation>
    <scope>NUCLEOTIDE SEQUENCE</scope>
    <source>
        <strain evidence="7">KOD948</strain>
    </source>
</reference>
<dbReference type="OrthoDB" id="655030at2759"/>
<keyword evidence="5" id="KW-0812">Transmembrane</keyword>
<proteinExistence type="inferred from homology"/>
<dbReference type="InterPro" id="IPR036188">
    <property type="entry name" value="FAD/NAD-bd_sf"/>
</dbReference>
<dbReference type="Proteomes" id="UP000726737">
    <property type="component" value="Unassembled WGS sequence"/>
</dbReference>
<keyword evidence="3" id="KW-0274">FAD</keyword>
<dbReference type="PANTHER" id="PTHR47356:SF2">
    <property type="entry name" value="FAD-BINDING DOMAIN-CONTAINING PROTEIN-RELATED"/>
    <property type="match status" value="1"/>
</dbReference>
<dbReference type="InterPro" id="IPR002938">
    <property type="entry name" value="FAD-bd"/>
</dbReference>
<sequence length="496" mass="55587">MSSNNSSRTKTKVLIIGGGIGGLTMGILMERAQIDYLILERAPSIRPLGSAIALSSVVQPLFSQLGILDEIRASSKSVSGMTLLNEPDQRPLGSLTNLMKGADIKERYGYYTRVMPRPTFYDILLKHLPRSKLVLSKKVVSFEEYEQGDDGQEGGVIVTCADGTEYDTQILVGSDGAYSTIRSIMYGRLNEKNLLPKQDLLPLRLRQHSVLGVTEPLRATPDERERYRECFASEFSDFKIVMSQDRKYMFWVMPTTDDRICWLLNRYHDETEAQVEESQVSCGGIQAAATDMEWGQEAVQEMLGQTRDFKCPYSGTVGELVDRTTPHLISKVTLEEKLFKTWYHGRTIMIGDAVHKLVPFSGEGGAQAILDAVTLANVIYDVKSVRTSDITTAFETFYQDRFPVAQGAIDFSKQMAGVLNHQGWIGEIIRKITFGYLPAFIARKLDDKINDKRPQAAFLPIIPVPGLVKPRWQKMSERKIGEGPLTQNPEERVQAV</sequence>
<feature type="domain" description="FAD-binding" evidence="6">
    <location>
        <begin position="326"/>
        <end position="412"/>
    </location>
</feature>
<evidence type="ECO:0000256" key="2">
    <source>
        <dbReference type="ARBA" id="ARBA00022630"/>
    </source>
</evidence>
<evidence type="ECO:0000259" key="6">
    <source>
        <dbReference type="Pfam" id="PF01494"/>
    </source>
</evidence>
<feature type="transmembrane region" description="Helical" evidence="5">
    <location>
        <begin position="12"/>
        <end position="29"/>
    </location>
</feature>
<evidence type="ECO:0000256" key="5">
    <source>
        <dbReference type="SAM" id="Phobius"/>
    </source>
</evidence>
<evidence type="ECO:0000256" key="4">
    <source>
        <dbReference type="ARBA" id="ARBA00023002"/>
    </source>
</evidence>
<keyword evidence="5" id="KW-1133">Transmembrane helix</keyword>
<comment type="similarity">
    <text evidence="1">Belongs to the paxM FAD-dependent monooxygenase family.</text>
</comment>
<keyword evidence="8" id="KW-1185">Reference proteome</keyword>
<comment type="caution">
    <text evidence="7">The sequence shown here is derived from an EMBL/GenBank/DDBJ whole genome shotgun (WGS) entry which is preliminary data.</text>
</comment>
<keyword evidence="4" id="KW-0560">Oxidoreductase</keyword>
<keyword evidence="5" id="KW-0472">Membrane</keyword>
<dbReference type="EMBL" id="JAAAJA010000218">
    <property type="protein sequence ID" value="KAG0258495.1"/>
    <property type="molecule type" value="Genomic_DNA"/>
</dbReference>
<gene>
    <name evidence="7" type="ORF">BG011_003268</name>
</gene>
<dbReference type="InterPro" id="IPR050562">
    <property type="entry name" value="FAD_mOase_fung"/>
</dbReference>
<dbReference type="PRINTS" id="PR00420">
    <property type="entry name" value="RNGMNOXGNASE"/>
</dbReference>
<dbReference type="AlphaFoldDB" id="A0A9P6Q3F0"/>
<dbReference type="GO" id="GO:0004497">
    <property type="term" value="F:monooxygenase activity"/>
    <property type="evidence" value="ECO:0007669"/>
    <property type="project" value="InterPro"/>
</dbReference>
<evidence type="ECO:0000313" key="8">
    <source>
        <dbReference type="Proteomes" id="UP000726737"/>
    </source>
</evidence>
<dbReference type="Pfam" id="PF01494">
    <property type="entry name" value="FAD_binding_3"/>
    <property type="match status" value="2"/>
</dbReference>
<evidence type="ECO:0000256" key="1">
    <source>
        <dbReference type="ARBA" id="ARBA00007992"/>
    </source>
</evidence>
<organism evidence="7 8">
    <name type="scientific">Mortierella polycephala</name>
    <dbReference type="NCBI Taxonomy" id="41804"/>
    <lineage>
        <taxon>Eukaryota</taxon>
        <taxon>Fungi</taxon>
        <taxon>Fungi incertae sedis</taxon>
        <taxon>Mucoromycota</taxon>
        <taxon>Mortierellomycotina</taxon>
        <taxon>Mortierellomycetes</taxon>
        <taxon>Mortierellales</taxon>
        <taxon>Mortierellaceae</taxon>
        <taxon>Mortierella</taxon>
    </lineage>
</organism>
<protein>
    <recommendedName>
        <fullName evidence="6">FAD-binding domain-containing protein</fullName>
    </recommendedName>
</protein>
<dbReference type="GO" id="GO:0071949">
    <property type="term" value="F:FAD binding"/>
    <property type="evidence" value="ECO:0007669"/>
    <property type="project" value="InterPro"/>
</dbReference>
<dbReference type="SUPFAM" id="SSF51905">
    <property type="entry name" value="FAD/NAD(P)-binding domain"/>
    <property type="match status" value="1"/>
</dbReference>
<feature type="domain" description="FAD-binding" evidence="6">
    <location>
        <begin position="10"/>
        <end position="183"/>
    </location>
</feature>
<name>A0A9P6Q3F0_9FUNG</name>
<evidence type="ECO:0000313" key="7">
    <source>
        <dbReference type="EMBL" id="KAG0258495.1"/>
    </source>
</evidence>